<comment type="caution">
    <text evidence="11">The sequence shown here is derived from an EMBL/GenBank/DDBJ whole genome shotgun (WGS) entry which is preliminary data.</text>
</comment>
<keyword evidence="6" id="KW-0521">NADP</keyword>
<dbReference type="SUPFAM" id="SSF64153">
    <property type="entry name" value="YjeF N-terminal domain-like"/>
    <property type="match status" value="1"/>
</dbReference>
<reference evidence="12" key="1">
    <citation type="submission" date="2022-10" db="EMBL/GenBank/DDBJ databases">
        <title>Genome assembly of Pristionchus species.</title>
        <authorList>
            <person name="Yoshida K."/>
            <person name="Sommer R.J."/>
        </authorList>
    </citation>
    <scope>NUCLEOTIDE SEQUENCE [LARGE SCALE GENOMIC DNA]</scope>
    <source>
        <strain evidence="12">RS5460</strain>
    </source>
</reference>
<evidence type="ECO:0000256" key="6">
    <source>
        <dbReference type="ARBA" id="ARBA00022857"/>
    </source>
</evidence>
<proteinExistence type="inferred from homology"/>
<evidence type="ECO:0000256" key="7">
    <source>
        <dbReference type="ARBA" id="ARBA00022958"/>
    </source>
</evidence>
<evidence type="ECO:0000256" key="3">
    <source>
        <dbReference type="ARBA" id="ARBA00012228"/>
    </source>
</evidence>
<evidence type="ECO:0000313" key="12">
    <source>
        <dbReference type="Proteomes" id="UP001328107"/>
    </source>
</evidence>
<dbReference type="Pfam" id="PF03853">
    <property type="entry name" value="YjeF_N"/>
    <property type="match status" value="1"/>
</dbReference>
<organism evidence="11 12">
    <name type="scientific">Pristionchus mayeri</name>
    <dbReference type="NCBI Taxonomy" id="1317129"/>
    <lineage>
        <taxon>Eukaryota</taxon>
        <taxon>Metazoa</taxon>
        <taxon>Ecdysozoa</taxon>
        <taxon>Nematoda</taxon>
        <taxon>Chromadorea</taxon>
        <taxon>Rhabditida</taxon>
        <taxon>Rhabditina</taxon>
        <taxon>Diplogasteromorpha</taxon>
        <taxon>Diplogasteroidea</taxon>
        <taxon>Neodiplogasteridae</taxon>
        <taxon>Pristionchus</taxon>
    </lineage>
</organism>
<keyword evidence="12" id="KW-1185">Reference proteome</keyword>
<accession>A0AAN5CZA9</accession>
<keyword evidence="9" id="KW-0413">Isomerase</keyword>
<dbReference type="InterPro" id="IPR036652">
    <property type="entry name" value="YjeF_N_dom_sf"/>
</dbReference>
<dbReference type="GO" id="GO:0046872">
    <property type="term" value="F:metal ion binding"/>
    <property type="evidence" value="ECO:0007669"/>
    <property type="project" value="UniProtKB-KW"/>
</dbReference>
<dbReference type="Gene3D" id="3.40.50.10260">
    <property type="entry name" value="YjeF N-terminal domain"/>
    <property type="match status" value="1"/>
</dbReference>
<dbReference type="GO" id="GO:0005739">
    <property type="term" value="C:mitochondrion"/>
    <property type="evidence" value="ECO:0007669"/>
    <property type="project" value="TreeGrafter"/>
</dbReference>
<dbReference type="PANTHER" id="PTHR13232:SF10">
    <property type="entry name" value="NAD(P)H-HYDRATE EPIMERASE"/>
    <property type="match status" value="1"/>
</dbReference>
<dbReference type="AlphaFoldDB" id="A0AAN5CZA9"/>
<comment type="catalytic activity">
    <reaction evidence="1">
        <text>(6R)-NADHX = (6S)-NADHX</text>
        <dbReference type="Rhea" id="RHEA:32215"/>
        <dbReference type="ChEBI" id="CHEBI:64074"/>
        <dbReference type="ChEBI" id="CHEBI:64075"/>
        <dbReference type="EC" id="5.1.99.6"/>
    </reaction>
</comment>
<dbReference type="GO" id="GO:0052856">
    <property type="term" value="F:NAD(P)HX epimerase activity"/>
    <property type="evidence" value="ECO:0007669"/>
    <property type="project" value="UniProtKB-EC"/>
</dbReference>
<dbReference type="PROSITE" id="PS51385">
    <property type="entry name" value="YJEF_N"/>
    <property type="match status" value="1"/>
</dbReference>
<keyword evidence="5" id="KW-0547">Nucleotide-binding</keyword>
<dbReference type="Proteomes" id="UP001328107">
    <property type="component" value="Unassembled WGS sequence"/>
</dbReference>
<keyword evidence="7" id="KW-0630">Potassium</keyword>
<evidence type="ECO:0000259" key="10">
    <source>
        <dbReference type="PROSITE" id="PS51385"/>
    </source>
</evidence>
<evidence type="ECO:0000313" key="11">
    <source>
        <dbReference type="EMBL" id="GMR53901.1"/>
    </source>
</evidence>
<dbReference type="InterPro" id="IPR004443">
    <property type="entry name" value="YjeF_N_dom"/>
</dbReference>
<dbReference type="EMBL" id="BTRK01000005">
    <property type="protein sequence ID" value="GMR53901.1"/>
    <property type="molecule type" value="Genomic_DNA"/>
</dbReference>
<evidence type="ECO:0000256" key="4">
    <source>
        <dbReference type="ARBA" id="ARBA00022723"/>
    </source>
</evidence>
<dbReference type="EC" id="5.1.99.6" evidence="3"/>
<gene>
    <name evidence="11" type="ORF">PMAYCL1PPCAC_24096</name>
</gene>
<evidence type="ECO:0000256" key="2">
    <source>
        <dbReference type="ARBA" id="ARBA00000909"/>
    </source>
</evidence>
<dbReference type="PANTHER" id="PTHR13232">
    <property type="entry name" value="NAD(P)H-HYDRATE EPIMERASE"/>
    <property type="match status" value="1"/>
</dbReference>
<keyword evidence="8" id="KW-0520">NAD</keyword>
<feature type="non-terminal residue" evidence="11">
    <location>
        <position position="1"/>
    </location>
</feature>
<comment type="catalytic activity">
    <reaction evidence="2">
        <text>(6R)-NADPHX = (6S)-NADPHX</text>
        <dbReference type="Rhea" id="RHEA:32227"/>
        <dbReference type="ChEBI" id="CHEBI:64076"/>
        <dbReference type="ChEBI" id="CHEBI:64077"/>
        <dbReference type="EC" id="5.1.99.6"/>
    </reaction>
</comment>
<sequence>SVLHYIACVSQFCQVLSSEMSVSYVCQKTAAQVDELLMGKFGYLLPQLVEQAGLAVALATSRVFPQPSQAIVLAGPGNNGADGLVAARILKLFGYECTVVYPRRSTTPLMQSLQQQCEIFSIDILADLPRPLPTSSAFIVDAFFGFSFKPPVRPPFDSILKEVVHSNLPVISVDIPSGWNVETGPPTDGTTVLNPTALISLSVPKSGVKSFSGRHFLGGRFLPPDLLSELAISIPPYEGAQLIQELPRSESSL</sequence>
<protein>
    <recommendedName>
        <fullName evidence="3">NAD(P)H-hydrate epimerase</fullName>
        <ecNumber evidence="3">5.1.99.6</ecNumber>
    </recommendedName>
</protein>
<dbReference type="HAMAP" id="MF_01966">
    <property type="entry name" value="NADHX_epimerase"/>
    <property type="match status" value="1"/>
</dbReference>
<dbReference type="NCBIfam" id="TIGR00197">
    <property type="entry name" value="yjeF_nterm"/>
    <property type="match status" value="1"/>
</dbReference>
<dbReference type="InterPro" id="IPR032976">
    <property type="entry name" value="YJEFN_prot_NAXE-like"/>
</dbReference>
<dbReference type="GO" id="GO:0000166">
    <property type="term" value="F:nucleotide binding"/>
    <property type="evidence" value="ECO:0007669"/>
    <property type="project" value="UniProtKB-KW"/>
</dbReference>
<evidence type="ECO:0000256" key="8">
    <source>
        <dbReference type="ARBA" id="ARBA00023027"/>
    </source>
</evidence>
<name>A0AAN5CZA9_9BILA</name>
<evidence type="ECO:0000256" key="5">
    <source>
        <dbReference type="ARBA" id="ARBA00022741"/>
    </source>
</evidence>
<feature type="domain" description="YjeF N-terminal" evidence="10">
    <location>
        <begin position="30"/>
        <end position="234"/>
    </location>
</feature>
<keyword evidence="4" id="KW-0479">Metal-binding</keyword>
<evidence type="ECO:0000256" key="9">
    <source>
        <dbReference type="ARBA" id="ARBA00023235"/>
    </source>
</evidence>
<evidence type="ECO:0000256" key="1">
    <source>
        <dbReference type="ARBA" id="ARBA00000013"/>
    </source>
</evidence>